<accession>A0A4U6TMM7</accession>
<dbReference type="AlphaFoldDB" id="A0A4U6TMM7"/>
<dbReference type="Gramene" id="TKV98706">
    <property type="protein sequence ID" value="TKV98706"/>
    <property type="gene ID" value="SEVIR_9G577100v2"/>
</dbReference>
<dbReference type="EMBL" id="CM016560">
    <property type="protein sequence ID" value="TKV98706.1"/>
    <property type="molecule type" value="Genomic_DNA"/>
</dbReference>
<feature type="compositionally biased region" description="Low complexity" evidence="1">
    <location>
        <begin position="115"/>
        <end position="133"/>
    </location>
</feature>
<gene>
    <name evidence="2" type="ORF">SEVIR_9G577100v2</name>
</gene>
<dbReference type="EMBL" id="CM016560">
    <property type="protein sequence ID" value="TKV98708.1"/>
    <property type="molecule type" value="Genomic_DNA"/>
</dbReference>
<evidence type="ECO:0000313" key="3">
    <source>
        <dbReference type="Proteomes" id="UP000298652"/>
    </source>
</evidence>
<dbReference type="Gramene" id="TKV98708">
    <property type="protein sequence ID" value="TKV98708"/>
    <property type="gene ID" value="SEVIR_9G577100v2"/>
</dbReference>
<sequence>MMGNWRELFEHLTNVILLNLSIHVWYKETNGFRRFGRAWPNFNLRHSRCPAVLSAPLPHHPASPHASPACWSQRSSSAWHGPHQPAALPTRPGSVRCRHDPPPPPARALASAWMPLLPHSPSSDHPPLQQLPPEAKPACRSKLSRSGRRLHWPTAMVGRPARRHAEAADEIDAAYWPTRQLPGSWTSDTRNCSRQLVRCQG</sequence>
<evidence type="ECO:0000313" key="2">
    <source>
        <dbReference type="EMBL" id="TKV98706.1"/>
    </source>
</evidence>
<reference evidence="2 3" key="1">
    <citation type="submission" date="2019-03" db="EMBL/GenBank/DDBJ databases">
        <title>WGS assembly of Setaria viridis.</title>
        <authorList>
            <person name="Huang P."/>
            <person name="Jenkins J."/>
            <person name="Grimwood J."/>
            <person name="Barry K."/>
            <person name="Healey A."/>
            <person name="Mamidi S."/>
            <person name="Sreedasyam A."/>
            <person name="Shu S."/>
            <person name="Feldman M."/>
            <person name="Wu J."/>
            <person name="Yu Y."/>
            <person name="Chen C."/>
            <person name="Johnson J."/>
            <person name="Rokhsar D."/>
            <person name="Baxter I."/>
            <person name="Schmutz J."/>
            <person name="Brutnell T."/>
            <person name="Kellogg E."/>
        </authorList>
    </citation>
    <scope>NUCLEOTIDE SEQUENCE [LARGE SCALE GENOMIC DNA]</scope>
    <source>
        <strain evidence="3">cv. A10</strain>
    </source>
</reference>
<keyword evidence="3" id="KW-1185">Reference proteome</keyword>
<evidence type="ECO:0000256" key="1">
    <source>
        <dbReference type="SAM" id="MobiDB-lite"/>
    </source>
</evidence>
<feature type="region of interest" description="Disordered" evidence="1">
    <location>
        <begin position="63"/>
        <end position="146"/>
    </location>
</feature>
<organism evidence="2 3">
    <name type="scientific">Setaria viridis</name>
    <name type="common">Green bristlegrass</name>
    <name type="synonym">Setaria italica subsp. viridis</name>
    <dbReference type="NCBI Taxonomy" id="4556"/>
    <lineage>
        <taxon>Eukaryota</taxon>
        <taxon>Viridiplantae</taxon>
        <taxon>Streptophyta</taxon>
        <taxon>Embryophyta</taxon>
        <taxon>Tracheophyta</taxon>
        <taxon>Spermatophyta</taxon>
        <taxon>Magnoliopsida</taxon>
        <taxon>Liliopsida</taxon>
        <taxon>Poales</taxon>
        <taxon>Poaceae</taxon>
        <taxon>PACMAD clade</taxon>
        <taxon>Panicoideae</taxon>
        <taxon>Panicodae</taxon>
        <taxon>Paniceae</taxon>
        <taxon>Cenchrinae</taxon>
        <taxon>Setaria</taxon>
    </lineage>
</organism>
<proteinExistence type="predicted"/>
<name>A0A4U6TMM7_SETVI</name>
<protein>
    <submittedName>
        <fullName evidence="2">Uncharacterized protein</fullName>
    </submittedName>
</protein>
<dbReference type="Proteomes" id="UP000298652">
    <property type="component" value="Chromosome 9"/>
</dbReference>